<evidence type="ECO:0000313" key="3">
    <source>
        <dbReference type="EMBL" id="PKA49123.1"/>
    </source>
</evidence>
<evidence type="ECO:0000259" key="2">
    <source>
        <dbReference type="PROSITE" id="PS51485"/>
    </source>
</evidence>
<dbReference type="Gene3D" id="2.60.40.420">
    <property type="entry name" value="Cupredoxins - blue copper proteins"/>
    <property type="match status" value="1"/>
</dbReference>
<organism evidence="3 4">
    <name type="scientific">Apostasia shenzhenica</name>
    <dbReference type="NCBI Taxonomy" id="1088818"/>
    <lineage>
        <taxon>Eukaryota</taxon>
        <taxon>Viridiplantae</taxon>
        <taxon>Streptophyta</taxon>
        <taxon>Embryophyta</taxon>
        <taxon>Tracheophyta</taxon>
        <taxon>Spermatophyta</taxon>
        <taxon>Magnoliopsida</taxon>
        <taxon>Liliopsida</taxon>
        <taxon>Asparagales</taxon>
        <taxon>Orchidaceae</taxon>
        <taxon>Apostasioideae</taxon>
        <taxon>Apostasia</taxon>
    </lineage>
</organism>
<dbReference type="Proteomes" id="UP000236161">
    <property type="component" value="Unassembled WGS sequence"/>
</dbReference>
<dbReference type="SUPFAM" id="SSF49503">
    <property type="entry name" value="Cupredoxins"/>
    <property type="match status" value="1"/>
</dbReference>
<dbReference type="STRING" id="1088818.A0A2I0A0P4"/>
<dbReference type="PANTHER" id="PTHR34052">
    <property type="entry name" value="GLYCINE-RICH PROTEIN-LIKE"/>
    <property type="match status" value="1"/>
</dbReference>
<dbReference type="OrthoDB" id="1839683at2759"/>
<keyword evidence="4" id="KW-1185">Reference proteome</keyword>
<sequence length="156" mass="17259">MKMARKTENTTASSSALLVGAFVFLLCSFLLATSTTAAKINVGGSLNWTFGFNYTDWALKSAPFFVNDSLMFKYDPPNSTTHAHSVYLLKDSRSLLACDLRKATLAGNVTQGTGEGFEFTLRKRKNYFFVCGELAGFHCSAGLMRFSVRPIKRRRG</sequence>
<evidence type="ECO:0000256" key="1">
    <source>
        <dbReference type="SAM" id="Phobius"/>
    </source>
</evidence>
<reference evidence="3 4" key="1">
    <citation type="journal article" date="2017" name="Nature">
        <title>The Apostasia genome and the evolution of orchids.</title>
        <authorList>
            <person name="Zhang G.Q."/>
            <person name="Liu K.W."/>
            <person name="Li Z."/>
            <person name="Lohaus R."/>
            <person name="Hsiao Y.Y."/>
            <person name="Niu S.C."/>
            <person name="Wang J.Y."/>
            <person name="Lin Y.C."/>
            <person name="Xu Q."/>
            <person name="Chen L.J."/>
            <person name="Yoshida K."/>
            <person name="Fujiwara S."/>
            <person name="Wang Z.W."/>
            <person name="Zhang Y.Q."/>
            <person name="Mitsuda N."/>
            <person name="Wang M."/>
            <person name="Liu G.H."/>
            <person name="Pecoraro L."/>
            <person name="Huang H.X."/>
            <person name="Xiao X.J."/>
            <person name="Lin M."/>
            <person name="Wu X.Y."/>
            <person name="Wu W.L."/>
            <person name="Chen Y.Y."/>
            <person name="Chang S.B."/>
            <person name="Sakamoto S."/>
            <person name="Ohme-Takagi M."/>
            <person name="Yagi M."/>
            <person name="Zeng S.J."/>
            <person name="Shen C.Y."/>
            <person name="Yeh C.M."/>
            <person name="Luo Y.B."/>
            <person name="Tsai W.C."/>
            <person name="Van de Peer Y."/>
            <person name="Liu Z.J."/>
        </authorList>
    </citation>
    <scope>NUCLEOTIDE SEQUENCE [LARGE SCALE GENOMIC DNA]</scope>
    <source>
        <strain evidence="4">cv. Shenzhen</strain>
        <tissue evidence="3">Stem</tissue>
    </source>
</reference>
<keyword evidence="1" id="KW-0472">Membrane</keyword>
<dbReference type="Pfam" id="PF02298">
    <property type="entry name" value="Cu_bind_like"/>
    <property type="match status" value="1"/>
</dbReference>
<dbReference type="PANTHER" id="PTHR34052:SF1">
    <property type="entry name" value="OS06G0216700 PROTEIN"/>
    <property type="match status" value="1"/>
</dbReference>
<evidence type="ECO:0000313" key="4">
    <source>
        <dbReference type="Proteomes" id="UP000236161"/>
    </source>
</evidence>
<keyword evidence="1" id="KW-0812">Transmembrane</keyword>
<dbReference type="InterPro" id="IPR003245">
    <property type="entry name" value="Phytocyanin_dom"/>
</dbReference>
<gene>
    <name evidence="3" type="ORF">AXF42_Ash010808</name>
</gene>
<feature type="domain" description="Phytocyanin" evidence="2">
    <location>
        <begin position="38"/>
        <end position="152"/>
    </location>
</feature>
<dbReference type="AlphaFoldDB" id="A0A2I0A0P4"/>
<protein>
    <submittedName>
        <fullName evidence="3">Blue copper protein</fullName>
    </submittedName>
</protein>
<proteinExistence type="predicted"/>
<feature type="transmembrane region" description="Helical" evidence="1">
    <location>
        <begin position="127"/>
        <end position="148"/>
    </location>
</feature>
<accession>A0A2I0A0P4</accession>
<keyword evidence="1" id="KW-1133">Transmembrane helix</keyword>
<dbReference type="GO" id="GO:0009055">
    <property type="term" value="F:electron transfer activity"/>
    <property type="evidence" value="ECO:0007669"/>
    <property type="project" value="InterPro"/>
</dbReference>
<dbReference type="EMBL" id="KZ452040">
    <property type="protein sequence ID" value="PKA49123.1"/>
    <property type="molecule type" value="Genomic_DNA"/>
</dbReference>
<name>A0A2I0A0P4_9ASPA</name>
<dbReference type="InterPro" id="IPR008972">
    <property type="entry name" value="Cupredoxin"/>
</dbReference>
<dbReference type="PROSITE" id="PS51485">
    <property type="entry name" value="PHYTOCYANIN"/>
    <property type="match status" value="1"/>
</dbReference>